<comment type="caution">
    <text evidence="1">The sequence shown here is derived from an EMBL/GenBank/DDBJ whole genome shotgun (WGS) entry which is preliminary data.</text>
</comment>
<organism evidence="1 2">
    <name type="scientific">Batillaria attramentaria</name>
    <dbReference type="NCBI Taxonomy" id="370345"/>
    <lineage>
        <taxon>Eukaryota</taxon>
        <taxon>Metazoa</taxon>
        <taxon>Spiralia</taxon>
        <taxon>Lophotrochozoa</taxon>
        <taxon>Mollusca</taxon>
        <taxon>Gastropoda</taxon>
        <taxon>Caenogastropoda</taxon>
        <taxon>Sorbeoconcha</taxon>
        <taxon>Cerithioidea</taxon>
        <taxon>Batillariidae</taxon>
        <taxon>Batillaria</taxon>
    </lineage>
</organism>
<accession>A0ABD0KJY4</accession>
<evidence type="ECO:0000313" key="2">
    <source>
        <dbReference type="Proteomes" id="UP001519460"/>
    </source>
</evidence>
<sequence length="68" mass="7717">MEAENAPGANLMGDDDLLLEEITTSPSQKKMPDSGKKHVIPHKVFDTRRKTRGVEKKWSPSQLWNGRK</sequence>
<reference evidence="1 2" key="1">
    <citation type="journal article" date="2023" name="Sci. Data">
        <title>Genome assembly of the Korean intertidal mud-creeper Batillaria attramentaria.</title>
        <authorList>
            <person name="Patra A.K."/>
            <person name="Ho P.T."/>
            <person name="Jun S."/>
            <person name="Lee S.J."/>
            <person name="Kim Y."/>
            <person name="Won Y.J."/>
        </authorList>
    </citation>
    <scope>NUCLEOTIDE SEQUENCE [LARGE SCALE GENOMIC DNA]</scope>
    <source>
        <strain evidence="1">Wonlab-2016</strain>
    </source>
</reference>
<dbReference type="Proteomes" id="UP001519460">
    <property type="component" value="Unassembled WGS sequence"/>
</dbReference>
<dbReference type="EMBL" id="JACVVK020000170">
    <property type="protein sequence ID" value="KAK7487075.1"/>
    <property type="molecule type" value="Genomic_DNA"/>
</dbReference>
<gene>
    <name evidence="1" type="ORF">BaRGS_00021745</name>
</gene>
<protein>
    <submittedName>
        <fullName evidence="1">Uncharacterized protein</fullName>
    </submittedName>
</protein>
<dbReference type="AlphaFoldDB" id="A0ABD0KJY4"/>
<proteinExistence type="predicted"/>
<evidence type="ECO:0000313" key="1">
    <source>
        <dbReference type="EMBL" id="KAK7487075.1"/>
    </source>
</evidence>
<name>A0ABD0KJY4_9CAEN</name>
<keyword evidence="2" id="KW-1185">Reference proteome</keyword>